<organism evidence="4 5">
    <name type="scientific">Candidatus Reidiella endopervernicosa</name>
    <dbReference type="NCBI Taxonomy" id="2738883"/>
    <lineage>
        <taxon>Bacteria</taxon>
        <taxon>Pseudomonadati</taxon>
        <taxon>Pseudomonadota</taxon>
        <taxon>Gammaproteobacteria</taxon>
        <taxon>Candidatus Reidiella</taxon>
    </lineage>
</organism>
<dbReference type="EMBL" id="CP054491">
    <property type="protein sequence ID" value="QKQ26738.1"/>
    <property type="molecule type" value="Genomic_DNA"/>
</dbReference>
<feature type="signal peptide" evidence="2">
    <location>
        <begin position="1"/>
        <end position="22"/>
    </location>
</feature>
<dbReference type="Pfam" id="PF01832">
    <property type="entry name" value="Glucosaminidase"/>
    <property type="match status" value="1"/>
</dbReference>
<evidence type="ECO:0000256" key="1">
    <source>
        <dbReference type="SAM" id="MobiDB-lite"/>
    </source>
</evidence>
<dbReference type="Gene3D" id="1.10.530.10">
    <property type="match status" value="1"/>
</dbReference>
<dbReference type="InterPro" id="IPR053195">
    <property type="entry name" value="Bax-like"/>
</dbReference>
<dbReference type="PANTHER" id="PTHR40572:SF1">
    <property type="entry name" value="PROTEIN BAX"/>
    <property type="match status" value="1"/>
</dbReference>
<feature type="chain" id="PRO_5027069498" evidence="2">
    <location>
        <begin position="23"/>
        <end position="317"/>
    </location>
</feature>
<accession>A0A6N0HWL0</accession>
<dbReference type="AlphaFoldDB" id="A0A6N0HWL0"/>
<sequence>MVSRRILFVGLLMAMTQTSVWAERYYPQRVAYTGYPAYVAPVNYAPQSYYSPYRYRYGGYPYPTPPAQQLKSKALGKTVNPAKRPSKMKSDAKGAVNHPPVIVQKSGGKKTTFINKLVPLVEVENRRIAEVRAELITLFDSVAAGGVLTDGELNRIHKIAKQYRVKGDPLSQREALLQRVDIIPVELALAQAANESAWGESRFAREALNLFGIWTYDASKGLVPKGRSEGQKHLVRKYDSLGESVRHYLNLLNSHSAYQPLREIRAELRRSGGELDGALMAAGLVRYSAKGDEYVKIIRSIISTNELERFRQPVSSS</sequence>
<evidence type="ECO:0000259" key="3">
    <source>
        <dbReference type="Pfam" id="PF01832"/>
    </source>
</evidence>
<feature type="domain" description="Mannosyl-glycoprotein endo-beta-N-acetylglucosamidase-like" evidence="3">
    <location>
        <begin position="175"/>
        <end position="306"/>
    </location>
</feature>
<dbReference type="GO" id="GO:0004040">
    <property type="term" value="F:amidase activity"/>
    <property type="evidence" value="ECO:0007669"/>
    <property type="project" value="InterPro"/>
</dbReference>
<dbReference type="PANTHER" id="PTHR40572">
    <property type="entry name" value="PROTEIN BAX"/>
    <property type="match status" value="1"/>
</dbReference>
<keyword evidence="5" id="KW-1185">Reference proteome</keyword>
<gene>
    <name evidence="4" type="ORF">HUE57_10920</name>
</gene>
<evidence type="ECO:0000313" key="4">
    <source>
        <dbReference type="EMBL" id="QKQ26738.1"/>
    </source>
</evidence>
<keyword evidence="2" id="KW-0732">Signal</keyword>
<proteinExistence type="predicted"/>
<feature type="region of interest" description="Disordered" evidence="1">
    <location>
        <begin position="80"/>
        <end position="101"/>
    </location>
</feature>
<protein>
    <submittedName>
        <fullName evidence="4">Glucosaminidase domain-containing protein</fullName>
    </submittedName>
</protein>
<dbReference type="KEGG" id="rev:HUE57_10920"/>
<evidence type="ECO:0000256" key="2">
    <source>
        <dbReference type="SAM" id="SignalP"/>
    </source>
</evidence>
<reference evidence="4 5" key="1">
    <citation type="submission" date="2020-05" db="EMBL/GenBank/DDBJ databases">
        <title>Horizontal transmission and recombination maintain forever young bacterial symbiont genomes.</title>
        <authorList>
            <person name="Russell S.L."/>
            <person name="Pepper-Tunick E."/>
            <person name="Svedberg J."/>
            <person name="Byrne A."/>
            <person name="Ruelas Castillo J."/>
            <person name="Vollmers C."/>
            <person name="Beinart R.A."/>
            <person name="Corbett-Detig R."/>
        </authorList>
    </citation>
    <scope>NUCLEOTIDE SEQUENCE [LARGE SCALE GENOMIC DNA]</scope>
    <source>
        <strain evidence="4">Santa_Monica_outfall</strain>
    </source>
</reference>
<evidence type="ECO:0000313" key="5">
    <source>
        <dbReference type="Proteomes" id="UP000509658"/>
    </source>
</evidence>
<dbReference type="RefSeq" id="WP_078484506.1">
    <property type="nucleotide sequence ID" value="NZ_CP054491.1"/>
</dbReference>
<dbReference type="Proteomes" id="UP000509658">
    <property type="component" value="Chromosome"/>
</dbReference>
<name>A0A6N0HWL0_9GAMM</name>
<dbReference type="InterPro" id="IPR002901">
    <property type="entry name" value="MGlyc_endo_b_GlcNAc-like_dom"/>
</dbReference>